<dbReference type="AlphaFoldDB" id="A0A1I3DP64"/>
<dbReference type="Proteomes" id="UP000198668">
    <property type="component" value="Unassembled WGS sequence"/>
</dbReference>
<gene>
    <name evidence="1" type="ORF">SAMN04489868_14610</name>
</gene>
<name>A0A1I3DP64_9LACT</name>
<proteinExistence type="predicted"/>
<protein>
    <submittedName>
        <fullName evidence="1">Single-strand binding protein family protein</fullName>
    </submittedName>
</protein>
<accession>A0A1I3DP64</accession>
<sequence length="103" mass="11686">MNTAIITGKVTSEVNQMILKSGTPVCRFTLSRDSRTFDCLLTGQKVVSFVKEIEKGTELTIDCLINDHLQLLVQAYRIESRPLRLGQVWDYRGRPLANNKLAF</sequence>
<reference evidence="1 2" key="1">
    <citation type="submission" date="2016-10" db="EMBL/GenBank/DDBJ databases">
        <authorList>
            <person name="de Groot N.N."/>
        </authorList>
    </citation>
    <scope>NUCLEOTIDE SEQUENCE [LARGE SCALE GENOMIC DNA]</scope>
    <source>
        <strain evidence="1 2">DSM 27630</strain>
    </source>
</reference>
<evidence type="ECO:0000313" key="2">
    <source>
        <dbReference type="Proteomes" id="UP000198668"/>
    </source>
</evidence>
<dbReference type="RefSeq" id="WP_092093587.1">
    <property type="nucleotide sequence ID" value="NZ_FOQE01000046.1"/>
</dbReference>
<dbReference type="EMBL" id="FOQE01000046">
    <property type="protein sequence ID" value="SFH88496.1"/>
    <property type="molecule type" value="Genomic_DNA"/>
</dbReference>
<organism evidence="1 2">
    <name type="scientific">Pisciglobus halotolerans</name>
    <dbReference type="NCBI Taxonomy" id="745365"/>
    <lineage>
        <taxon>Bacteria</taxon>
        <taxon>Bacillati</taxon>
        <taxon>Bacillota</taxon>
        <taxon>Bacilli</taxon>
        <taxon>Lactobacillales</taxon>
        <taxon>Carnobacteriaceae</taxon>
    </lineage>
</organism>
<dbReference type="OrthoDB" id="2186451at2"/>
<keyword evidence="2" id="KW-1185">Reference proteome</keyword>
<evidence type="ECO:0000313" key="1">
    <source>
        <dbReference type="EMBL" id="SFH88496.1"/>
    </source>
</evidence>